<feature type="compositionally biased region" description="Low complexity" evidence="6">
    <location>
        <begin position="137"/>
        <end position="157"/>
    </location>
</feature>
<evidence type="ECO:0000256" key="4">
    <source>
        <dbReference type="ARBA" id="ARBA00023163"/>
    </source>
</evidence>
<dbReference type="InterPro" id="IPR001138">
    <property type="entry name" value="Zn2Cys6_DnaBD"/>
</dbReference>
<evidence type="ECO:0000256" key="1">
    <source>
        <dbReference type="ARBA" id="ARBA00004123"/>
    </source>
</evidence>
<dbReference type="InterPro" id="IPR036864">
    <property type="entry name" value="Zn2-C6_fun-type_DNA-bd_sf"/>
</dbReference>
<dbReference type="GO" id="GO:0005634">
    <property type="term" value="C:nucleus"/>
    <property type="evidence" value="ECO:0007669"/>
    <property type="project" value="UniProtKB-SubCell"/>
</dbReference>
<proteinExistence type="predicted"/>
<evidence type="ECO:0000313" key="9">
    <source>
        <dbReference type="Proteomes" id="UP001218218"/>
    </source>
</evidence>
<dbReference type="Proteomes" id="UP001218218">
    <property type="component" value="Unassembled WGS sequence"/>
</dbReference>
<dbReference type="SMART" id="SM00066">
    <property type="entry name" value="GAL4"/>
    <property type="match status" value="1"/>
</dbReference>
<sequence>MPSRASSTPPQIRLQSIYAGSWAIFLLNFMAQENTSSISFDIPSQKAKACVNCRRRKIKCDAVRPKCGQCRRSIGFQDCEYAEQGPTRTEILEEQISILEARIEELEKPMDLRSALVLQNPYTGEGHSASRPAFSRSGSSLHLQSPQLSSGPSTSLTASAPFSEGIPPADLHALIQSFLQHSSQFGFFLNVHNFQEAAAGRNGIRPTAVLLDVVNLWAVHLSGSNDLRVYEASYLSRALRTSVDALSGTHRHNTILHTIQAEVLLSHYFLRNTRFLEGKYHISAAVSLVISSGLHRIRSADSYAARGLLGPAFRRLPPPRDALEENERINGFWTVLTMNNCWTTADGSPSNLSYTVPDARIDTPWPLDIDDADLLEQMLPDCGIGTVTTFLAGLPDNGRSMSALHAKAAILFEQASRLAAQYRSDMTTEQLTQFYGSFNSIDTLIEDFKIRLSTVGSYSPREMFVIHSLVHVARIQLHNPFVVEMDVSRLRVLDSARLIVASLAQVQVNEFVYIDPIMGTLLMATSQVFVAELGRSKRHRPSRSSVSPEERSLISSIETVLAVMTLFGSDCRLMQSQLIAMRRLYQEL</sequence>
<dbReference type="GO" id="GO:0008270">
    <property type="term" value="F:zinc ion binding"/>
    <property type="evidence" value="ECO:0007669"/>
    <property type="project" value="InterPro"/>
</dbReference>
<keyword evidence="4" id="KW-0804">Transcription</keyword>
<evidence type="ECO:0000256" key="6">
    <source>
        <dbReference type="SAM" id="MobiDB-lite"/>
    </source>
</evidence>
<name>A0AAD6ZTH5_9AGAR</name>
<reference evidence="8" key="1">
    <citation type="submission" date="2023-03" db="EMBL/GenBank/DDBJ databases">
        <title>Massive genome expansion in bonnet fungi (Mycena s.s.) driven by repeated elements and novel gene families across ecological guilds.</title>
        <authorList>
            <consortium name="Lawrence Berkeley National Laboratory"/>
            <person name="Harder C.B."/>
            <person name="Miyauchi S."/>
            <person name="Viragh M."/>
            <person name="Kuo A."/>
            <person name="Thoen E."/>
            <person name="Andreopoulos B."/>
            <person name="Lu D."/>
            <person name="Skrede I."/>
            <person name="Drula E."/>
            <person name="Henrissat B."/>
            <person name="Morin E."/>
            <person name="Kohler A."/>
            <person name="Barry K."/>
            <person name="LaButti K."/>
            <person name="Morin E."/>
            <person name="Salamov A."/>
            <person name="Lipzen A."/>
            <person name="Mereny Z."/>
            <person name="Hegedus B."/>
            <person name="Baldrian P."/>
            <person name="Stursova M."/>
            <person name="Weitz H."/>
            <person name="Taylor A."/>
            <person name="Grigoriev I.V."/>
            <person name="Nagy L.G."/>
            <person name="Martin F."/>
            <person name="Kauserud H."/>
        </authorList>
    </citation>
    <scope>NUCLEOTIDE SEQUENCE</scope>
    <source>
        <strain evidence="8">CBHHK002</strain>
    </source>
</reference>
<dbReference type="PANTHER" id="PTHR47338:SF29">
    <property type="entry name" value="ZN(2)-C6 FUNGAL-TYPE DOMAIN-CONTAINING PROTEIN"/>
    <property type="match status" value="1"/>
</dbReference>
<comment type="caution">
    <text evidence="8">The sequence shown here is derived from an EMBL/GenBank/DDBJ whole genome shotgun (WGS) entry which is preliminary data.</text>
</comment>
<organism evidence="8 9">
    <name type="scientific">Mycena albidolilacea</name>
    <dbReference type="NCBI Taxonomy" id="1033008"/>
    <lineage>
        <taxon>Eukaryota</taxon>
        <taxon>Fungi</taxon>
        <taxon>Dikarya</taxon>
        <taxon>Basidiomycota</taxon>
        <taxon>Agaricomycotina</taxon>
        <taxon>Agaricomycetes</taxon>
        <taxon>Agaricomycetidae</taxon>
        <taxon>Agaricales</taxon>
        <taxon>Marasmiineae</taxon>
        <taxon>Mycenaceae</taxon>
        <taxon>Mycena</taxon>
    </lineage>
</organism>
<accession>A0AAD6ZTH5</accession>
<dbReference type="PROSITE" id="PS00463">
    <property type="entry name" value="ZN2_CY6_FUNGAL_1"/>
    <property type="match status" value="1"/>
</dbReference>
<dbReference type="AlphaFoldDB" id="A0AAD6ZTH5"/>
<keyword evidence="9" id="KW-1185">Reference proteome</keyword>
<evidence type="ECO:0000256" key="5">
    <source>
        <dbReference type="ARBA" id="ARBA00023242"/>
    </source>
</evidence>
<dbReference type="GO" id="GO:0000981">
    <property type="term" value="F:DNA-binding transcription factor activity, RNA polymerase II-specific"/>
    <property type="evidence" value="ECO:0007669"/>
    <property type="project" value="InterPro"/>
</dbReference>
<evidence type="ECO:0000256" key="2">
    <source>
        <dbReference type="ARBA" id="ARBA00022723"/>
    </source>
</evidence>
<keyword evidence="5" id="KW-0539">Nucleus</keyword>
<evidence type="ECO:0000259" key="7">
    <source>
        <dbReference type="PROSITE" id="PS50048"/>
    </source>
</evidence>
<keyword evidence="2" id="KW-0479">Metal-binding</keyword>
<comment type="subcellular location">
    <subcellularLocation>
        <location evidence="1">Nucleus</location>
    </subcellularLocation>
</comment>
<dbReference type="CDD" id="cd12148">
    <property type="entry name" value="fungal_TF_MHR"/>
    <property type="match status" value="1"/>
</dbReference>
<dbReference type="Pfam" id="PF00172">
    <property type="entry name" value="Zn_clus"/>
    <property type="match status" value="1"/>
</dbReference>
<dbReference type="SUPFAM" id="SSF57701">
    <property type="entry name" value="Zn2/Cys6 DNA-binding domain"/>
    <property type="match status" value="1"/>
</dbReference>
<protein>
    <submittedName>
        <fullName evidence="8">Zn(2)-Cys(6) binuclear cluster domain-containing protein</fullName>
    </submittedName>
</protein>
<evidence type="ECO:0000313" key="8">
    <source>
        <dbReference type="EMBL" id="KAJ7339057.1"/>
    </source>
</evidence>
<dbReference type="PANTHER" id="PTHR47338">
    <property type="entry name" value="ZN(II)2CYS6 TRANSCRIPTION FACTOR (EUROFUNG)-RELATED"/>
    <property type="match status" value="1"/>
</dbReference>
<feature type="region of interest" description="Disordered" evidence="6">
    <location>
        <begin position="127"/>
        <end position="161"/>
    </location>
</feature>
<dbReference type="EMBL" id="JARIHO010000028">
    <property type="protein sequence ID" value="KAJ7339057.1"/>
    <property type="molecule type" value="Genomic_DNA"/>
</dbReference>
<evidence type="ECO:0000256" key="3">
    <source>
        <dbReference type="ARBA" id="ARBA00023015"/>
    </source>
</evidence>
<keyword evidence="3" id="KW-0805">Transcription regulation</keyword>
<dbReference type="CDD" id="cd00067">
    <property type="entry name" value="GAL4"/>
    <property type="match status" value="1"/>
</dbReference>
<feature type="domain" description="Zn(2)-C6 fungal-type" evidence="7">
    <location>
        <begin position="49"/>
        <end position="81"/>
    </location>
</feature>
<dbReference type="Gene3D" id="4.10.240.10">
    <property type="entry name" value="Zn(2)-C6 fungal-type DNA-binding domain"/>
    <property type="match status" value="1"/>
</dbReference>
<dbReference type="InterPro" id="IPR050815">
    <property type="entry name" value="TF_fung"/>
</dbReference>
<dbReference type="PROSITE" id="PS50048">
    <property type="entry name" value="ZN2_CY6_FUNGAL_2"/>
    <property type="match status" value="1"/>
</dbReference>
<gene>
    <name evidence="8" type="ORF">DFH08DRAFT_783550</name>
</gene>